<dbReference type="InterPro" id="IPR011009">
    <property type="entry name" value="Kinase-like_dom_sf"/>
</dbReference>
<organism evidence="1 2">
    <name type="scientific">Pleurodeles waltl</name>
    <name type="common">Iberian ribbed newt</name>
    <dbReference type="NCBI Taxonomy" id="8319"/>
    <lineage>
        <taxon>Eukaryota</taxon>
        <taxon>Metazoa</taxon>
        <taxon>Chordata</taxon>
        <taxon>Craniata</taxon>
        <taxon>Vertebrata</taxon>
        <taxon>Euteleostomi</taxon>
        <taxon>Amphibia</taxon>
        <taxon>Batrachia</taxon>
        <taxon>Caudata</taxon>
        <taxon>Salamandroidea</taxon>
        <taxon>Salamandridae</taxon>
        <taxon>Pleurodelinae</taxon>
        <taxon>Pleurodeles</taxon>
    </lineage>
</organism>
<evidence type="ECO:0000313" key="1">
    <source>
        <dbReference type="EMBL" id="KAJ1151323.1"/>
    </source>
</evidence>
<protein>
    <submittedName>
        <fullName evidence="1">Uncharacterized protein</fullName>
    </submittedName>
</protein>
<dbReference type="Proteomes" id="UP001066276">
    <property type="component" value="Chromosome 5"/>
</dbReference>
<accession>A0AAV7RKD4</accession>
<reference evidence="1" key="1">
    <citation type="journal article" date="2022" name="bioRxiv">
        <title>Sequencing and chromosome-scale assembly of the giantPleurodeles waltlgenome.</title>
        <authorList>
            <person name="Brown T."/>
            <person name="Elewa A."/>
            <person name="Iarovenko S."/>
            <person name="Subramanian E."/>
            <person name="Araus A.J."/>
            <person name="Petzold A."/>
            <person name="Susuki M."/>
            <person name="Suzuki K.-i.T."/>
            <person name="Hayashi T."/>
            <person name="Toyoda A."/>
            <person name="Oliveira C."/>
            <person name="Osipova E."/>
            <person name="Leigh N.D."/>
            <person name="Simon A."/>
            <person name="Yun M.H."/>
        </authorList>
    </citation>
    <scope>NUCLEOTIDE SEQUENCE</scope>
    <source>
        <strain evidence="1">20211129_DDA</strain>
        <tissue evidence="1">Liver</tissue>
    </source>
</reference>
<comment type="caution">
    <text evidence="1">The sequence shown here is derived from an EMBL/GenBank/DDBJ whole genome shotgun (WGS) entry which is preliminary data.</text>
</comment>
<dbReference type="SUPFAM" id="SSF56112">
    <property type="entry name" value="Protein kinase-like (PK-like)"/>
    <property type="match status" value="1"/>
</dbReference>
<dbReference type="Gene3D" id="3.30.200.20">
    <property type="entry name" value="Phosphorylase Kinase, domain 1"/>
    <property type="match status" value="1"/>
</dbReference>
<dbReference type="AlphaFoldDB" id="A0AAV7RKD4"/>
<dbReference type="EMBL" id="JANPWB010000009">
    <property type="protein sequence ID" value="KAJ1151323.1"/>
    <property type="molecule type" value="Genomic_DNA"/>
</dbReference>
<gene>
    <name evidence="1" type="ORF">NDU88_004106</name>
</gene>
<evidence type="ECO:0000313" key="2">
    <source>
        <dbReference type="Proteomes" id="UP001066276"/>
    </source>
</evidence>
<sequence length="150" mass="16407">MCRCHTHSGIGINHLPRLVNWLRLHSALPGSRAVPRMPAAAKATLEAVIAGSETVERILPEGEKNSRDLQIPACFSKLPHEVVKNFPHTKRVGNYLVGKLINKGSFAKVMEGLHIPTGQKVTVVQAANFEYLTFMIAINCEPPCVSTSQT</sequence>
<name>A0AAV7RKD4_PLEWA</name>
<keyword evidence="2" id="KW-1185">Reference proteome</keyword>
<proteinExistence type="predicted"/>